<accession>A0ABD6A9C9</accession>
<dbReference type="RefSeq" id="WP_276303856.1">
    <property type="nucleotide sequence ID" value="NZ_CP119992.1"/>
</dbReference>
<protein>
    <submittedName>
        <fullName evidence="3">HPP family protein</fullName>
    </submittedName>
</protein>
<feature type="transmembrane region" description="Helical" evidence="1">
    <location>
        <begin position="12"/>
        <end position="41"/>
    </location>
</feature>
<evidence type="ECO:0000256" key="1">
    <source>
        <dbReference type="SAM" id="Phobius"/>
    </source>
</evidence>
<evidence type="ECO:0000259" key="2">
    <source>
        <dbReference type="Pfam" id="PF04982"/>
    </source>
</evidence>
<sequence>MAQRTQVRRGVRASIVAGGLLTVLGVLTWASGLTGLFPSLGPSAYVLAVKPEAEEATPRRVVGGHVLGVAAGFVAYHAVAEGLTVVRPHPAWSPASLALAVSGTLALALTVAAMELTDLRHAPACATTLIVALGLLTSAIEALVIVAAVVVLVVVQRGLLVAQHRWLVSALRRLGIVR</sequence>
<feature type="domain" description="HPP transmembrane region" evidence="2">
    <location>
        <begin position="7"/>
        <end position="155"/>
    </location>
</feature>
<dbReference type="GeneID" id="79316464"/>
<gene>
    <name evidence="3" type="ORF">ACFQPE_08760</name>
</gene>
<dbReference type="InterPro" id="IPR058581">
    <property type="entry name" value="TM_HPP"/>
</dbReference>
<evidence type="ECO:0000313" key="4">
    <source>
        <dbReference type="Proteomes" id="UP001596547"/>
    </source>
</evidence>
<keyword evidence="1" id="KW-0812">Transmembrane</keyword>
<feature type="transmembrane region" description="Helical" evidence="1">
    <location>
        <begin position="61"/>
        <end position="79"/>
    </location>
</feature>
<comment type="caution">
    <text evidence="3">The sequence shown here is derived from an EMBL/GenBank/DDBJ whole genome shotgun (WGS) entry which is preliminary data.</text>
</comment>
<proteinExistence type="predicted"/>
<keyword evidence="1" id="KW-1133">Transmembrane helix</keyword>
<dbReference type="AlphaFoldDB" id="A0ABD6A9C9"/>
<keyword evidence="1" id="KW-0472">Membrane</keyword>
<reference evidence="3 4" key="1">
    <citation type="journal article" date="2019" name="Int. J. Syst. Evol. Microbiol.">
        <title>The Global Catalogue of Microorganisms (GCM) 10K type strain sequencing project: providing services to taxonomists for standard genome sequencing and annotation.</title>
        <authorList>
            <consortium name="The Broad Institute Genomics Platform"/>
            <consortium name="The Broad Institute Genome Sequencing Center for Infectious Disease"/>
            <person name="Wu L."/>
            <person name="Ma J."/>
        </authorList>
    </citation>
    <scope>NUCLEOTIDE SEQUENCE [LARGE SCALE GENOMIC DNA]</scope>
    <source>
        <strain evidence="3 4">PSR21</strain>
    </source>
</reference>
<feature type="transmembrane region" description="Helical" evidence="1">
    <location>
        <begin position="126"/>
        <end position="155"/>
    </location>
</feature>
<dbReference type="EMBL" id="JBHTBF010000002">
    <property type="protein sequence ID" value="MFC7316883.1"/>
    <property type="molecule type" value="Genomic_DNA"/>
</dbReference>
<keyword evidence="4" id="KW-1185">Reference proteome</keyword>
<name>A0ABD6A9C9_9EURY</name>
<dbReference type="Proteomes" id="UP001596547">
    <property type="component" value="Unassembled WGS sequence"/>
</dbReference>
<organism evidence="3 4">
    <name type="scientific">Halomarina halobia</name>
    <dbReference type="NCBI Taxonomy" id="3033386"/>
    <lineage>
        <taxon>Archaea</taxon>
        <taxon>Methanobacteriati</taxon>
        <taxon>Methanobacteriota</taxon>
        <taxon>Stenosarchaea group</taxon>
        <taxon>Halobacteria</taxon>
        <taxon>Halobacteriales</taxon>
        <taxon>Natronomonadaceae</taxon>
        <taxon>Halomarina</taxon>
    </lineage>
</organism>
<dbReference type="Pfam" id="PF04982">
    <property type="entry name" value="TM_HPP"/>
    <property type="match status" value="1"/>
</dbReference>
<feature type="transmembrane region" description="Helical" evidence="1">
    <location>
        <begin position="91"/>
        <end position="114"/>
    </location>
</feature>
<evidence type="ECO:0000313" key="3">
    <source>
        <dbReference type="EMBL" id="MFC7316883.1"/>
    </source>
</evidence>